<dbReference type="SUPFAM" id="SSF54593">
    <property type="entry name" value="Glyoxalase/Bleomycin resistance protein/Dihydroxybiphenyl dioxygenase"/>
    <property type="match status" value="1"/>
</dbReference>
<comment type="caution">
    <text evidence="2">The sequence shown here is derived from an EMBL/GenBank/DDBJ whole genome shotgun (WGS) entry which is preliminary data.</text>
</comment>
<gene>
    <name evidence="2" type="ORF">GCM10007876_39350</name>
</gene>
<dbReference type="InterPro" id="IPR029068">
    <property type="entry name" value="Glyas_Bleomycin-R_OHBP_Dase"/>
</dbReference>
<keyword evidence="3" id="KW-1185">Reference proteome</keyword>
<keyword evidence="2" id="KW-0223">Dioxygenase</keyword>
<dbReference type="PANTHER" id="PTHR21366">
    <property type="entry name" value="GLYOXALASE FAMILY PROTEIN"/>
    <property type="match status" value="1"/>
</dbReference>
<dbReference type="CDD" id="cd06587">
    <property type="entry name" value="VOC"/>
    <property type="match status" value="1"/>
</dbReference>
<dbReference type="InterPro" id="IPR050383">
    <property type="entry name" value="GlyoxalaseI/FosfomycinResist"/>
</dbReference>
<dbReference type="EMBL" id="BSNM01000027">
    <property type="protein sequence ID" value="GLQ33455.1"/>
    <property type="molecule type" value="Genomic_DNA"/>
</dbReference>
<evidence type="ECO:0000313" key="3">
    <source>
        <dbReference type="Proteomes" id="UP001161389"/>
    </source>
</evidence>
<accession>A0AA37SF94</accession>
<sequence length="136" mass="15459">MSVERPARHAGLRHVALFVNKFEECLSFYTDLLGMEVEWHPDPDNIYLCSGVDNLALHRATEEPSRAGQRLDHIGFIVDEMDDVDRWYEFLTANGVKAQSKPRTHRDGARSFYCLDPDGVTVQMIYHPPISKGAAQ</sequence>
<feature type="domain" description="VOC" evidence="1">
    <location>
        <begin position="11"/>
        <end position="127"/>
    </location>
</feature>
<dbReference type="PROSITE" id="PS51819">
    <property type="entry name" value="VOC"/>
    <property type="match status" value="1"/>
</dbReference>
<dbReference type="AlphaFoldDB" id="A0AA37SF94"/>
<dbReference type="Gene3D" id="3.10.180.10">
    <property type="entry name" value="2,3-Dihydroxybiphenyl 1,2-Dioxygenase, domain 1"/>
    <property type="match status" value="1"/>
</dbReference>
<dbReference type="GO" id="GO:0051213">
    <property type="term" value="F:dioxygenase activity"/>
    <property type="evidence" value="ECO:0007669"/>
    <property type="project" value="UniProtKB-KW"/>
</dbReference>
<dbReference type="RefSeq" id="WP_284383890.1">
    <property type="nucleotide sequence ID" value="NZ_BSNM01000027.1"/>
</dbReference>
<dbReference type="InterPro" id="IPR004360">
    <property type="entry name" value="Glyas_Fos-R_dOase_dom"/>
</dbReference>
<dbReference type="Pfam" id="PF00903">
    <property type="entry name" value="Glyoxalase"/>
    <property type="match status" value="1"/>
</dbReference>
<evidence type="ECO:0000313" key="2">
    <source>
        <dbReference type="EMBL" id="GLQ33455.1"/>
    </source>
</evidence>
<dbReference type="InterPro" id="IPR037523">
    <property type="entry name" value="VOC_core"/>
</dbReference>
<organism evidence="2 3">
    <name type="scientific">Litoribrevibacter albus</name>
    <dbReference type="NCBI Taxonomy" id="1473156"/>
    <lineage>
        <taxon>Bacteria</taxon>
        <taxon>Pseudomonadati</taxon>
        <taxon>Pseudomonadota</taxon>
        <taxon>Gammaproteobacteria</taxon>
        <taxon>Oceanospirillales</taxon>
        <taxon>Oceanospirillaceae</taxon>
        <taxon>Litoribrevibacter</taxon>
    </lineage>
</organism>
<proteinExistence type="predicted"/>
<dbReference type="Proteomes" id="UP001161389">
    <property type="component" value="Unassembled WGS sequence"/>
</dbReference>
<reference evidence="2" key="1">
    <citation type="journal article" date="2014" name="Int. J. Syst. Evol. Microbiol.">
        <title>Complete genome sequence of Corynebacterium casei LMG S-19264T (=DSM 44701T), isolated from a smear-ripened cheese.</title>
        <authorList>
            <consortium name="US DOE Joint Genome Institute (JGI-PGF)"/>
            <person name="Walter F."/>
            <person name="Albersmeier A."/>
            <person name="Kalinowski J."/>
            <person name="Ruckert C."/>
        </authorList>
    </citation>
    <scope>NUCLEOTIDE SEQUENCE</scope>
    <source>
        <strain evidence="2">NBRC 110071</strain>
    </source>
</reference>
<evidence type="ECO:0000259" key="1">
    <source>
        <dbReference type="PROSITE" id="PS51819"/>
    </source>
</evidence>
<reference evidence="2" key="2">
    <citation type="submission" date="2023-01" db="EMBL/GenBank/DDBJ databases">
        <title>Draft genome sequence of Litoribrevibacter albus strain NBRC 110071.</title>
        <authorList>
            <person name="Sun Q."/>
            <person name="Mori K."/>
        </authorList>
    </citation>
    <scope>NUCLEOTIDE SEQUENCE</scope>
    <source>
        <strain evidence="2">NBRC 110071</strain>
    </source>
</reference>
<keyword evidence="2" id="KW-0560">Oxidoreductase</keyword>
<name>A0AA37SF94_9GAMM</name>
<protein>
    <submittedName>
        <fullName evidence="2">Ring-cleaving dioxygenase</fullName>
    </submittedName>
</protein>